<keyword evidence="1" id="KW-0540">Nuclease</keyword>
<dbReference type="GO" id="GO:0003676">
    <property type="term" value="F:nucleic acid binding"/>
    <property type="evidence" value="ECO:0007669"/>
    <property type="project" value="InterPro"/>
</dbReference>
<feature type="compositionally biased region" description="Polar residues" evidence="3">
    <location>
        <begin position="88"/>
        <end position="103"/>
    </location>
</feature>
<dbReference type="EMBL" id="ML991773">
    <property type="protein sequence ID" value="KAF2239160.1"/>
    <property type="molecule type" value="Genomic_DNA"/>
</dbReference>
<evidence type="ECO:0000256" key="2">
    <source>
        <dbReference type="ARBA" id="ARBA00022801"/>
    </source>
</evidence>
<dbReference type="GO" id="GO:0008408">
    <property type="term" value="F:3'-5' exonuclease activity"/>
    <property type="evidence" value="ECO:0007669"/>
    <property type="project" value="InterPro"/>
</dbReference>
<dbReference type="PANTHER" id="PTHR13620:SF104">
    <property type="entry name" value="EXONUCLEASE 3'-5' DOMAIN-CONTAINING PROTEIN 2"/>
    <property type="match status" value="1"/>
</dbReference>
<evidence type="ECO:0000256" key="1">
    <source>
        <dbReference type="ARBA" id="ARBA00022722"/>
    </source>
</evidence>
<evidence type="ECO:0000256" key="3">
    <source>
        <dbReference type="SAM" id="MobiDB-lite"/>
    </source>
</evidence>
<dbReference type="GO" id="GO:0006139">
    <property type="term" value="P:nucleobase-containing compound metabolic process"/>
    <property type="evidence" value="ECO:0007669"/>
    <property type="project" value="InterPro"/>
</dbReference>
<dbReference type="OrthoDB" id="1920326at2759"/>
<feature type="compositionally biased region" description="Polar residues" evidence="3">
    <location>
        <begin position="874"/>
        <end position="885"/>
    </location>
</feature>
<feature type="compositionally biased region" description="Basic residues" evidence="3">
    <location>
        <begin position="767"/>
        <end position="781"/>
    </location>
</feature>
<protein>
    <recommendedName>
        <fullName evidence="4">3'-5' exonuclease domain-containing protein</fullName>
    </recommendedName>
</protein>
<dbReference type="SMART" id="SM00474">
    <property type="entry name" value="35EXOc"/>
    <property type="match status" value="1"/>
</dbReference>
<dbReference type="GO" id="GO:0005737">
    <property type="term" value="C:cytoplasm"/>
    <property type="evidence" value="ECO:0007669"/>
    <property type="project" value="TreeGrafter"/>
</dbReference>
<name>A0A6A6HNV6_VIRVR</name>
<dbReference type="InterPro" id="IPR012337">
    <property type="entry name" value="RNaseH-like_sf"/>
</dbReference>
<feature type="compositionally biased region" description="Basic and acidic residues" evidence="3">
    <location>
        <begin position="830"/>
        <end position="859"/>
    </location>
</feature>
<reference evidence="5" key="1">
    <citation type="journal article" date="2020" name="Stud. Mycol.">
        <title>101 Dothideomycetes genomes: a test case for predicting lifestyles and emergence of pathogens.</title>
        <authorList>
            <person name="Haridas S."/>
            <person name="Albert R."/>
            <person name="Binder M."/>
            <person name="Bloem J."/>
            <person name="Labutti K."/>
            <person name="Salamov A."/>
            <person name="Andreopoulos B."/>
            <person name="Baker S."/>
            <person name="Barry K."/>
            <person name="Bills G."/>
            <person name="Bluhm B."/>
            <person name="Cannon C."/>
            <person name="Castanera R."/>
            <person name="Culley D."/>
            <person name="Daum C."/>
            <person name="Ezra D."/>
            <person name="Gonzalez J."/>
            <person name="Henrissat B."/>
            <person name="Kuo A."/>
            <person name="Liang C."/>
            <person name="Lipzen A."/>
            <person name="Lutzoni F."/>
            <person name="Magnuson J."/>
            <person name="Mondo S."/>
            <person name="Nolan M."/>
            <person name="Ohm R."/>
            <person name="Pangilinan J."/>
            <person name="Park H.-J."/>
            <person name="Ramirez L."/>
            <person name="Alfaro M."/>
            <person name="Sun H."/>
            <person name="Tritt A."/>
            <person name="Yoshinaga Y."/>
            <person name="Zwiers L.-H."/>
            <person name="Turgeon B."/>
            <person name="Goodwin S."/>
            <person name="Spatafora J."/>
            <person name="Crous P."/>
            <person name="Grigoriev I."/>
        </authorList>
    </citation>
    <scope>NUCLEOTIDE SEQUENCE</scope>
    <source>
        <strain evidence="5">Tuck. ex Michener</strain>
    </source>
</reference>
<dbReference type="InterPro" id="IPR002562">
    <property type="entry name" value="3'-5'_exonuclease_dom"/>
</dbReference>
<feature type="region of interest" description="Disordered" evidence="3">
    <location>
        <begin position="79"/>
        <end position="139"/>
    </location>
</feature>
<feature type="domain" description="3'-5' exonuclease" evidence="4">
    <location>
        <begin position="1059"/>
        <end position="1240"/>
    </location>
</feature>
<sequence>MAADNITQSGYVAHCRWLHRADLHINKQVRASKDHTWNPSHEIRFATGDSAEDRDYTWNLSRGIHFSFAWDPTTNKRIRNGARDAGFPTSNATALNPTSSNGLSLHIQRPRFASTNSKKSRVPPPLAYSSPLATSRAGTPVVSIGTNTKVRTDYEGQMLETLGYKPKVVRKPESTQRETAERVSFVKVEKVMEKRAEGITAVNIAKDVTPVQEQRASVPPQRDSAQKATRTPSKAPTHGDIFKHGKKPIKVDPAISEATLHSLPSAQLKSYNERQIAASRKELVIRRMLEQEEDAQFQEELKQRTSRALEIIARETEDYEQWELRNDEFLNEQRRISTNSYMELRDMFSPIKKSWKDVVRSVKDLHNHHTQLDQASQGKSVSRMSRHLRERLYWQCQSNDLSRAYHTFERIGHNYRGSVRDRLCMTASSSNSLGPRIWASNIRGPNEPFLRARLLNVAADTLLFSAQEIIEDFRSLGRWRAVDVFGSRVAQMKGDLIDRAENNVHGRDEAKQWERLEYKGPGFDKWPTPTFTNPLRLEALGSERFIEYWHEAEVFFCEVLWLHRHIASQSGLINRLELSLLELPNTPRRQEKLQIHYLIHYLARMSKSALALNEWPKHILAHIAFSPKGRVNISPALSELLARLRNFGQNGLLLWKATRSNIDLLWQQTELSLDAEPQIAPNFKWKLHQLWRAKIVESQRADTAASALDSMTCRHIARFWWNELGKLPPTPQVVQARSKWLLHLRSRRDRLSYTLGNDSAAQSGRKLSSKRKITAARPTKRGKVDSKTDPDLPSSNSMVCIKAGRMGSSKGTEDRGHTTRYNRLLSTNDAAERPQKRMQDKEAGKYAERVGEMERGTRDTRKRTRRAGKRKEQSSTAGDSQNAQLDQKAARPTQETPGRSKSDSGDIVSKRRRSINHKRSGPQAAISSSAKRPSPGLSSLASSNKARYHTSTIAQVDGHPALRGSTNTKLGCSPDVKLDGRKTLHRSAVSGGRPPSESDQLGADTAEDPEDDELGQLLYRIPDDDMSRDLAAYRGGKEHYWSHLRYCGPDGRSPSVRYCTTLQQSEEAAQIFAKERVIGFDMEWKIGGSSIKEHVSVIQIACDATIAVFHLSLYKGDSVDELIGPKLKEILQSPDIIKSGVNIGGDFKRVWKYLGLVFEGCFELSRLHNLVTLPGYGGKPSKRLVSLAKQVEHHLLLPLRKDGVRTSDWSARLNYEQVKYAAADAYAGFRLFHELEAKRLSLNPIPPRPEMVDANLRMPVINELELSANELEQPVNTTQADVSDVDDADSHSELYGSASSAEEGTPMLSEGDIQGMKSDMEVVEAVSGEGHSTGVEEDVPQGAIAYPDLTACLQSMGIEEAITVTTQYNEARAAMTLQLSSADAWVKDWMRRLPEGAKPKSRSRQLQAYALWHQQGMSVRNIAATLKSPPLSPNTVTSYILDVIRDEELPFDTTRLRDLLPKLHQTWVSRRYWSLLKRLE</sequence>
<feature type="region of interest" description="Disordered" evidence="3">
    <location>
        <begin position="1271"/>
        <end position="1312"/>
    </location>
</feature>
<keyword evidence="6" id="KW-1185">Reference proteome</keyword>
<feature type="compositionally biased region" description="Basic residues" evidence="3">
    <location>
        <begin position="910"/>
        <end position="920"/>
    </location>
</feature>
<feature type="compositionally biased region" description="Polar residues" evidence="3">
    <location>
        <begin position="819"/>
        <end position="829"/>
    </location>
</feature>
<dbReference type="InterPro" id="IPR036397">
    <property type="entry name" value="RNaseH_sf"/>
</dbReference>
<feature type="region of interest" description="Disordered" evidence="3">
    <location>
        <begin position="210"/>
        <end position="245"/>
    </location>
</feature>
<dbReference type="GO" id="GO:0005634">
    <property type="term" value="C:nucleus"/>
    <property type="evidence" value="ECO:0007669"/>
    <property type="project" value="TreeGrafter"/>
</dbReference>
<feature type="compositionally biased region" description="Polar residues" evidence="3">
    <location>
        <begin position="757"/>
        <end position="766"/>
    </location>
</feature>
<feature type="compositionally biased region" description="Basic residues" evidence="3">
    <location>
        <begin position="860"/>
        <end position="869"/>
    </location>
</feature>
<evidence type="ECO:0000259" key="4">
    <source>
        <dbReference type="SMART" id="SM00474"/>
    </source>
</evidence>
<keyword evidence="2" id="KW-0378">Hydrolase</keyword>
<feature type="compositionally biased region" description="Polar residues" evidence="3">
    <location>
        <begin position="925"/>
        <end position="954"/>
    </location>
</feature>
<organism evidence="5 6">
    <name type="scientific">Viridothelium virens</name>
    <name type="common">Speckled blister lichen</name>
    <name type="synonym">Trypethelium virens</name>
    <dbReference type="NCBI Taxonomy" id="1048519"/>
    <lineage>
        <taxon>Eukaryota</taxon>
        <taxon>Fungi</taxon>
        <taxon>Dikarya</taxon>
        <taxon>Ascomycota</taxon>
        <taxon>Pezizomycotina</taxon>
        <taxon>Dothideomycetes</taxon>
        <taxon>Dothideomycetes incertae sedis</taxon>
        <taxon>Trypetheliales</taxon>
        <taxon>Trypetheliaceae</taxon>
        <taxon>Viridothelium</taxon>
    </lineage>
</organism>
<dbReference type="InterPro" id="IPR051132">
    <property type="entry name" value="3-5_Exonuclease_domain"/>
</dbReference>
<dbReference type="SUPFAM" id="SSF53098">
    <property type="entry name" value="Ribonuclease H-like"/>
    <property type="match status" value="1"/>
</dbReference>
<dbReference type="PANTHER" id="PTHR13620">
    <property type="entry name" value="3-5 EXONUCLEASE"/>
    <property type="match status" value="1"/>
</dbReference>
<dbReference type="Gene3D" id="3.30.420.10">
    <property type="entry name" value="Ribonuclease H-like superfamily/Ribonuclease H"/>
    <property type="match status" value="1"/>
</dbReference>
<dbReference type="Proteomes" id="UP000800092">
    <property type="component" value="Unassembled WGS sequence"/>
</dbReference>
<evidence type="ECO:0000313" key="5">
    <source>
        <dbReference type="EMBL" id="KAF2239160.1"/>
    </source>
</evidence>
<proteinExistence type="predicted"/>
<feature type="region of interest" description="Disordered" evidence="3">
    <location>
        <begin position="757"/>
        <end position="1011"/>
    </location>
</feature>
<evidence type="ECO:0000313" key="6">
    <source>
        <dbReference type="Proteomes" id="UP000800092"/>
    </source>
</evidence>
<dbReference type="CDD" id="cd06141">
    <property type="entry name" value="WRN_exo"/>
    <property type="match status" value="1"/>
</dbReference>
<accession>A0A6A6HNV6</accession>
<dbReference type="Pfam" id="PF01612">
    <property type="entry name" value="DNA_pol_A_exo1"/>
    <property type="match status" value="1"/>
</dbReference>
<gene>
    <name evidence="5" type="ORF">EV356DRAFT_515390</name>
</gene>